<feature type="region of interest" description="Disordered" evidence="3">
    <location>
        <begin position="1"/>
        <end position="25"/>
    </location>
</feature>
<dbReference type="PANTHER" id="PTHR30036:SF7">
    <property type="entry name" value="ABC TRANSPORTER PERIPLASMIC-BINDING PROTEIN YPHF"/>
    <property type="match status" value="1"/>
</dbReference>
<comment type="subcellular location">
    <subcellularLocation>
        <location evidence="1">Cell envelope</location>
    </subcellularLocation>
</comment>
<dbReference type="Gene3D" id="3.40.50.2300">
    <property type="match status" value="2"/>
</dbReference>
<evidence type="ECO:0000313" key="5">
    <source>
        <dbReference type="EMBL" id="MBO4210163.1"/>
    </source>
</evidence>
<organism evidence="5 6">
    <name type="scientific">Micromonospora echinofusca</name>
    <dbReference type="NCBI Taxonomy" id="47858"/>
    <lineage>
        <taxon>Bacteria</taxon>
        <taxon>Bacillati</taxon>
        <taxon>Actinomycetota</taxon>
        <taxon>Actinomycetes</taxon>
        <taxon>Micromonosporales</taxon>
        <taxon>Micromonosporaceae</taxon>
        <taxon>Micromonospora</taxon>
    </lineage>
</organism>
<gene>
    <name evidence="5" type="ORF">GSF22_29835</name>
</gene>
<dbReference type="SUPFAM" id="SSF53822">
    <property type="entry name" value="Periplasmic binding protein-like I"/>
    <property type="match status" value="1"/>
</dbReference>
<evidence type="ECO:0000256" key="1">
    <source>
        <dbReference type="ARBA" id="ARBA00004196"/>
    </source>
</evidence>
<dbReference type="InterPro" id="IPR025997">
    <property type="entry name" value="SBP_2_dom"/>
</dbReference>
<dbReference type="PANTHER" id="PTHR30036">
    <property type="entry name" value="D-XYLOSE-BINDING PERIPLASMIC PROTEIN"/>
    <property type="match status" value="1"/>
</dbReference>
<dbReference type="InterPro" id="IPR028082">
    <property type="entry name" value="Peripla_BP_I"/>
</dbReference>
<dbReference type="Proteomes" id="UP000823521">
    <property type="component" value="Unassembled WGS sequence"/>
</dbReference>
<dbReference type="EMBL" id="WVUH01000418">
    <property type="protein sequence ID" value="MBO4210163.1"/>
    <property type="molecule type" value="Genomic_DNA"/>
</dbReference>
<comment type="caution">
    <text evidence="5">The sequence shown here is derived from an EMBL/GenBank/DDBJ whole genome shotgun (WGS) entry which is preliminary data.</text>
</comment>
<name>A0ABS3W0F3_MICEH</name>
<feature type="compositionally biased region" description="Low complexity" evidence="3">
    <location>
        <begin position="8"/>
        <end position="25"/>
    </location>
</feature>
<evidence type="ECO:0000256" key="2">
    <source>
        <dbReference type="ARBA" id="ARBA00007639"/>
    </source>
</evidence>
<dbReference type="InterPro" id="IPR050555">
    <property type="entry name" value="Bact_Solute-Bind_Prot2"/>
</dbReference>
<proteinExistence type="inferred from homology"/>
<evidence type="ECO:0000259" key="4">
    <source>
        <dbReference type="Pfam" id="PF13407"/>
    </source>
</evidence>
<evidence type="ECO:0000313" key="6">
    <source>
        <dbReference type="Proteomes" id="UP000823521"/>
    </source>
</evidence>
<feature type="domain" description="Periplasmic binding protein" evidence="4">
    <location>
        <begin position="114"/>
        <end position="349"/>
    </location>
</feature>
<reference evidence="5 6" key="1">
    <citation type="submission" date="2019-12" db="EMBL/GenBank/DDBJ databases">
        <title>Whole genome sequencing of endophytic Actinobacterium Micromonospora sp. MPMI6T.</title>
        <authorList>
            <person name="Evv R."/>
            <person name="Podile A.R."/>
        </authorList>
    </citation>
    <scope>NUCLEOTIDE SEQUENCE [LARGE SCALE GENOMIC DNA]</scope>
    <source>
        <strain evidence="5 6">MPMI6</strain>
    </source>
</reference>
<keyword evidence="6" id="KW-1185">Reference proteome</keyword>
<dbReference type="CDD" id="cd01536">
    <property type="entry name" value="PBP1_ABC_sugar_binding-like"/>
    <property type="match status" value="1"/>
</dbReference>
<accession>A0ABS3W0F3</accession>
<protein>
    <submittedName>
        <fullName evidence="5">Substrate-binding domain-containing protein</fullName>
    </submittedName>
</protein>
<comment type="similarity">
    <text evidence="2">Belongs to the bacterial solute-binding protein 2 family.</text>
</comment>
<dbReference type="Pfam" id="PF13407">
    <property type="entry name" value="Peripla_BP_4"/>
    <property type="match status" value="1"/>
</dbReference>
<sequence>MMVLTACGGNSASSPSTSTGPTATADLSAAPAKLKELGYDQIADSVGQATAAPAKLKDGSEFKLADRIAAKVREGKELNYVFSYQSSGIALFSDQYKTGYEATLPVAQSLVRMNGKAIAPPKDIDIPQQISQIEALLNTGQIDCLTIEPPDSNAFTDITNKAMARGIPVFTAGVTSNGNEFTNFTQVPVEEGRTAAKTVLEWMKSTGQQLKVFTVSGGDPSAFWAQGRMQGFEEGIKAEIPDATFINTAKNPLNVAFDPAKTYDAYKALLTGNPELQFILNVDIGAEHAVRAIADSGRKGKVFTAGWNVSEGQLDGIDEGTQVAAFDQGWTQQAGFGAVACAVYLATGKVIPNAQKLIPVTKANSAAAREDLNKILDK</sequence>
<evidence type="ECO:0000256" key="3">
    <source>
        <dbReference type="SAM" id="MobiDB-lite"/>
    </source>
</evidence>